<feature type="domain" description="Calcineurin-like phosphoesterase" evidence="1">
    <location>
        <begin position="12"/>
        <end position="116"/>
    </location>
</feature>
<accession>A0ABU4U9E7</accession>
<organism evidence="2 3">
    <name type="scientific">Methylomonas defluvii</name>
    <dbReference type="NCBI Taxonomy" id="3045149"/>
    <lineage>
        <taxon>Bacteria</taxon>
        <taxon>Pseudomonadati</taxon>
        <taxon>Pseudomonadota</taxon>
        <taxon>Gammaproteobacteria</taxon>
        <taxon>Methylococcales</taxon>
        <taxon>Methylococcaceae</taxon>
        <taxon>Methylomonas</taxon>
    </lineage>
</organism>
<dbReference type="EMBL" id="JAXARY010000001">
    <property type="protein sequence ID" value="MDX8126067.1"/>
    <property type="molecule type" value="Genomic_DNA"/>
</dbReference>
<dbReference type="Pfam" id="PF00149">
    <property type="entry name" value="Metallophos"/>
    <property type="match status" value="1"/>
</dbReference>
<gene>
    <name evidence="2" type="ORF">QLH52_02125</name>
</gene>
<evidence type="ECO:0000259" key="1">
    <source>
        <dbReference type="Pfam" id="PF00149"/>
    </source>
</evidence>
<comment type="caution">
    <text evidence="2">The sequence shown here is derived from an EMBL/GenBank/DDBJ whole genome shotgun (WGS) entry which is preliminary data.</text>
</comment>
<protein>
    <submittedName>
        <fullName evidence="2">Metallophosphoesterase</fullName>
    </submittedName>
</protein>
<evidence type="ECO:0000313" key="3">
    <source>
        <dbReference type="Proteomes" id="UP001284537"/>
    </source>
</evidence>
<dbReference type="Proteomes" id="UP001284537">
    <property type="component" value="Unassembled WGS sequence"/>
</dbReference>
<reference evidence="2 3" key="1">
    <citation type="submission" date="2023-11" db="EMBL/GenBank/DDBJ databases">
        <authorList>
            <person name="Ouyang M.-Y."/>
        </authorList>
    </citation>
    <scope>NUCLEOTIDE SEQUENCE [LARGE SCALE GENOMIC DNA]</scope>
    <source>
        <strain evidence="2 3">OY6</strain>
    </source>
</reference>
<name>A0ABU4U9E7_9GAMM</name>
<dbReference type="InterPro" id="IPR029052">
    <property type="entry name" value="Metallo-depent_PP-like"/>
</dbReference>
<dbReference type="RefSeq" id="WP_319960399.1">
    <property type="nucleotide sequence ID" value="NZ_JAXARY010000001.1"/>
</dbReference>
<evidence type="ECO:0000313" key="2">
    <source>
        <dbReference type="EMBL" id="MDX8126067.1"/>
    </source>
</evidence>
<proteinExistence type="predicted"/>
<dbReference type="InterPro" id="IPR004843">
    <property type="entry name" value="Calcineurin-like_PHP"/>
</dbReference>
<sequence>MTDQNVSQTDRLHLSDFHGRERDGWDSRQITDALVCDLKQMQIEHGLRPDLIFFTGDLVFGAVSGESMDDQYLLVRDFLDAIRKAFIPEIPIRSLYLVPGNHDVDRNEITPDQTAWIRQPNLKLDDVITMMRDEKNKQWQRFMERLLNYRNFLTSYNLLHLLPGNPHLIWTDALEIHNTRVGIAGLNSAWSLGGFKIALRLAGSPEMLPYIPAKKIKFLSIKLT</sequence>
<dbReference type="SUPFAM" id="SSF56300">
    <property type="entry name" value="Metallo-dependent phosphatases"/>
    <property type="match status" value="1"/>
</dbReference>
<keyword evidence="3" id="KW-1185">Reference proteome</keyword>
<dbReference type="Gene3D" id="3.60.21.10">
    <property type="match status" value="1"/>
</dbReference>